<feature type="compositionally biased region" description="Polar residues" evidence="1">
    <location>
        <begin position="92"/>
        <end position="104"/>
    </location>
</feature>
<comment type="caution">
    <text evidence="2">The sequence shown here is derived from an EMBL/GenBank/DDBJ whole genome shotgun (WGS) entry which is preliminary data.</text>
</comment>
<accession>A0A5J4U0Y4</accession>
<dbReference type="Proteomes" id="UP000324800">
    <property type="component" value="Unassembled WGS sequence"/>
</dbReference>
<feature type="compositionally biased region" description="Basic and acidic residues" evidence="1">
    <location>
        <begin position="118"/>
        <end position="133"/>
    </location>
</feature>
<feature type="compositionally biased region" description="Basic and acidic residues" evidence="1">
    <location>
        <begin position="41"/>
        <end position="56"/>
    </location>
</feature>
<name>A0A5J4U0Y4_9EUKA</name>
<dbReference type="EMBL" id="SNRW01022663">
    <property type="protein sequence ID" value="KAA6363631.1"/>
    <property type="molecule type" value="Genomic_DNA"/>
</dbReference>
<dbReference type="AlphaFoldDB" id="A0A5J4U0Y4"/>
<feature type="compositionally biased region" description="Acidic residues" evidence="1">
    <location>
        <begin position="57"/>
        <end position="66"/>
    </location>
</feature>
<feature type="compositionally biased region" description="Polar residues" evidence="1">
    <location>
        <begin position="139"/>
        <end position="156"/>
    </location>
</feature>
<evidence type="ECO:0000256" key="1">
    <source>
        <dbReference type="SAM" id="MobiDB-lite"/>
    </source>
</evidence>
<feature type="region of interest" description="Disordered" evidence="1">
    <location>
        <begin position="92"/>
        <end position="156"/>
    </location>
</feature>
<organism evidence="2 3">
    <name type="scientific">Streblomastix strix</name>
    <dbReference type="NCBI Taxonomy" id="222440"/>
    <lineage>
        <taxon>Eukaryota</taxon>
        <taxon>Metamonada</taxon>
        <taxon>Preaxostyla</taxon>
        <taxon>Oxymonadida</taxon>
        <taxon>Streblomastigidae</taxon>
        <taxon>Streblomastix</taxon>
    </lineage>
</organism>
<evidence type="ECO:0000313" key="2">
    <source>
        <dbReference type="EMBL" id="KAA6363631.1"/>
    </source>
</evidence>
<evidence type="ECO:0000313" key="3">
    <source>
        <dbReference type="Proteomes" id="UP000324800"/>
    </source>
</evidence>
<sequence>MPDIQGTVGQLIGSQPSLIAENPGLNAKLRPKEAGSVLASNRERTEPQINEGHDNNAEEQEDEQTDETALSQNTDFRFNIISQPLVQENLGIQPQNNQGLNALSQMEKDIQGPAPVSVREKPMKGKGSSKSETEDLNTSDELSQGSNAQAQSKTTY</sequence>
<gene>
    <name evidence="2" type="ORF">EZS28_040843</name>
</gene>
<reference evidence="2 3" key="1">
    <citation type="submission" date="2019-03" db="EMBL/GenBank/DDBJ databases">
        <title>Single cell metagenomics reveals metabolic interactions within the superorganism composed of flagellate Streblomastix strix and complex community of Bacteroidetes bacteria on its surface.</title>
        <authorList>
            <person name="Treitli S.C."/>
            <person name="Kolisko M."/>
            <person name="Husnik F."/>
            <person name="Keeling P."/>
            <person name="Hampl V."/>
        </authorList>
    </citation>
    <scope>NUCLEOTIDE SEQUENCE [LARGE SCALE GENOMIC DNA]</scope>
    <source>
        <strain evidence="2">ST1C</strain>
    </source>
</reference>
<protein>
    <submittedName>
        <fullName evidence="2">Uncharacterized protein</fullName>
    </submittedName>
</protein>
<feature type="region of interest" description="Disordered" evidence="1">
    <location>
        <begin position="22"/>
        <end position="74"/>
    </location>
</feature>
<proteinExistence type="predicted"/>